<dbReference type="PANTHER" id="PTHR43123:SF4">
    <property type="entry name" value="POLYSACCHARIDE DEACETYLASE"/>
    <property type="match status" value="1"/>
</dbReference>
<reference evidence="1" key="1">
    <citation type="submission" date="2018-05" db="EMBL/GenBank/DDBJ databases">
        <authorList>
            <person name="Lanie J.A."/>
            <person name="Ng W.-L."/>
            <person name="Kazmierczak K.M."/>
            <person name="Andrzejewski T.M."/>
            <person name="Davidsen T.M."/>
            <person name="Wayne K.J."/>
            <person name="Tettelin H."/>
            <person name="Glass J.I."/>
            <person name="Rusch D."/>
            <person name="Podicherti R."/>
            <person name="Tsui H.-C.T."/>
            <person name="Winkler M.E."/>
        </authorList>
    </citation>
    <scope>NUCLEOTIDE SEQUENCE</scope>
</reference>
<organism evidence="1">
    <name type="scientific">marine metagenome</name>
    <dbReference type="NCBI Taxonomy" id="408172"/>
    <lineage>
        <taxon>unclassified sequences</taxon>
        <taxon>metagenomes</taxon>
        <taxon>ecological metagenomes</taxon>
    </lineage>
</organism>
<evidence type="ECO:0000313" key="1">
    <source>
        <dbReference type="EMBL" id="SVD81920.1"/>
    </source>
</evidence>
<gene>
    <name evidence="1" type="ORF">METZ01_LOCUS434774</name>
</gene>
<sequence length="104" mass="11954">MNRLPSLDRFPYSGLRSRADFDWPDGKRLALHIAINLEHFIFGEGGVDLDRSTPPPNHRSYLWRDYGNRVGVWRLLDLFDEFELPIGVITNASIYDHCPEAIAA</sequence>
<dbReference type="SUPFAM" id="SSF88713">
    <property type="entry name" value="Glycoside hydrolase/deacetylase"/>
    <property type="match status" value="1"/>
</dbReference>
<evidence type="ECO:0008006" key="2">
    <source>
        <dbReference type="Google" id="ProtNLM"/>
    </source>
</evidence>
<dbReference type="Gene3D" id="3.20.20.370">
    <property type="entry name" value="Glycoside hydrolase/deacetylase"/>
    <property type="match status" value="1"/>
</dbReference>
<name>A0A382YFP1_9ZZZZ</name>
<dbReference type="GO" id="GO:0005975">
    <property type="term" value="P:carbohydrate metabolic process"/>
    <property type="evidence" value="ECO:0007669"/>
    <property type="project" value="InterPro"/>
</dbReference>
<protein>
    <recommendedName>
        <fullName evidence="2">Polysaccharide deacetylase</fullName>
    </recommendedName>
</protein>
<dbReference type="InterPro" id="IPR011330">
    <property type="entry name" value="Glyco_hydro/deAcase_b/a-brl"/>
</dbReference>
<accession>A0A382YFP1</accession>
<dbReference type="PANTHER" id="PTHR43123">
    <property type="entry name" value="POLYSACCHARIDE DEACETYLASE-RELATED"/>
    <property type="match status" value="1"/>
</dbReference>
<feature type="non-terminal residue" evidence="1">
    <location>
        <position position="104"/>
    </location>
</feature>
<proteinExistence type="predicted"/>
<dbReference type="AlphaFoldDB" id="A0A382YFP1"/>
<dbReference type="EMBL" id="UINC01175340">
    <property type="protein sequence ID" value="SVD81920.1"/>
    <property type="molecule type" value="Genomic_DNA"/>
</dbReference>